<dbReference type="SUPFAM" id="SSF48498">
    <property type="entry name" value="Tetracyclin repressor-like, C-terminal domain"/>
    <property type="match status" value="1"/>
</dbReference>
<reference evidence="7 8" key="1">
    <citation type="submission" date="2018-09" db="EMBL/GenBank/DDBJ databases">
        <title>Characterization of the phylogenetic diversity of five novel species belonging to the genus Bifidobacterium.</title>
        <authorList>
            <person name="Lugli G.A."/>
            <person name="Duranti S."/>
            <person name="Milani C."/>
        </authorList>
    </citation>
    <scope>NUCLEOTIDE SEQUENCE [LARGE SCALE GENOMIC DNA]</scope>
    <source>
        <strain evidence="7 8">2033B</strain>
    </source>
</reference>
<dbReference type="InterPro" id="IPR050109">
    <property type="entry name" value="HTH-type_TetR-like_transc_reg"/>
</dbReference>
<proteinExistence type="predicted"/>
<dbReference type="InterPro" id="IPR009057">
    <property type="entry name" value="Homeodomain-like_sf"/>
</dbReference>
<dbReference type="EMBL" id="QXGK01000001">
    <property type="protein sequence ID" value="RSX58725.1"/>
    <property type="molecule type" value="Genomic_DNA"/>
</dbReference>
<keyword evidence="3" id="KW-0804">Transcription</keyword>
<dbReference type="AlphaFoldDB" id="A0A430FWH7"/>
<feature type="region of interest" description="Disordered" evidence="5">
    <location>
        <begin position="1"/>
        <end position="39"/>
    </location>
</feature>
<dbReference type="Proteomes" id="UP000287470">
    <property type="component" value="Unassembled WGS sequence"/>
</dbReference>
<comment type="caution">
    <text evidence="7">The sequence shown here is derived from an EMBL/GenBank/DDBJ whole genome shotgun (WGS) entry which is preliminary data.</text>
</comment>
<evidence type="ECO:0000256" key="4">
    <source>
        <dbReference type="PROSITE-ProRule" id="PRU00335"/>
    </source>
</evidence>
<evidence type="ECO:0000256" key="5">
    <source>
        <dbReference type="SAM" id="MobiDB-lite"/>
    </source>
</evidence>
<evidence type="ECO:0000256" key="2">
    <source>
        <dbReference type="ARBA" id="ARBA00023125"/>
    </source>
</evidence>
<dbReference type="Gene3D" id="1.10.357.10">
    <property type="entry name" value="Tetracycline Repressor, domain 2"/>
    <property type="match status" value="1"/>
</dbReference>
<organism evidence="7 8">
    <name type="scientific">Bifidobacterium samirii</name>
    <dbReference type="NCBI Taxonomy" id="2306974"/>
    <lineage>
        <taxon>Bacteria</taxon>
        <taxon>Bacillati</taxon>
        <taxon>Actinomycetota</taxon>
        <taxon>Actinomycetes</taxon>
        <taxon>Bifidobacteriales</taxon>
        <taxon>Bifidobacteriaceae</taxon>
        <taxon>Bifidobacterium</taxon>
    </lineage>
</organism>
<name>A0A430FWH7_9BIFI</name>
<keyword evidence="2 4" id="KW-0238">DNA-binding</keyword>
<dbReference type="Pfam" id="PF00440">
    <property type="entry name" value="TetR_N"/>
    <property type="match status" value="1"/>
</dbReference>
<keyword evidence="1" id="KW-0805">Transcription regulation</keyword>
<feature type="region of interest" description="Disordered" evidence="5">
    <location>
        <begin position="49"/>
        <end position="68"/>
    </location>
</feature>
<evidence type="ECO:0000313" key="8">
    <source>
        <dbReference type="Proteomes" id="UP000287470"/>
    </source>
</evidence>
<dbReference type="GO" id="GO:0003700">
    <property type="term" value="F:DNA-binding transcription factor activity"/>
    <property type="evidence" value="ECO:0007669"/>
    <property type="project" value="TreeGrafter"/>
</dbReference>
<dbReference type="InterPro" id="IPR036271">
    <property type="entry name" value="Tet_transcr_reg_TetR-rel_C_sf"/>
</dbReference>
<dbReference type="PANTHER" id="PTHR30055:SF234">
    <property type="entry name" value="HTH-TYPE TRANSCRIPTIONAL REGULATOR BETI"/>
    <property type="match status" value="1"/>
</dbReference>
<evidence type="ECO:0000256" key="1">
    <source>
        <dbReference type="ARBA" id="ARBA00023015"/>
    </source>
</evidence>
<accession>A0A430FWH7</accession>
<dbReference type="RefSeq" id="WP_206430892.1">
    <property type="nucleotide sequence ID" value="NZ_QXGK01000001.1"/>
</dbReference>
<dbReference type="PRINTS" id="PR00455">
    <property type="entry name" value="HTHTETR"/>
</dbReference>
<keyword evidence="8" id="KW-1185">Reference proteome</keyword>
<sequence>MTSEYAAAEDETTVETTAGRPEAAPPADGRGPATRGEAGRARIAQLVNGHVSGDGQGKAARKPRRMTSEERFEQIVDVAVRLIGEKGYYGMSLQDIANEIGVSQTAVIHRVKSKQGLLIAVIERHYDKIDAIERYLSLFEPGGAREGGRPRVPEALRRVVEQNSRQPEMVKVFEMLNTEAMSPTHPAYAYFAERPERLARQFREHEWAVPDGVDAEFVYMLANAAMYGLEGRWLANPDKIDFVAEWDRYADYLFPSPLWDGYR</sequence>
<gene>
    <name evidence="7" type="ORF">D2E24_0021</name>
</gene>
<dbReference type="PROSITE" id="PS50977">
    <property type="entry name" value="HTH_TETR_2"/>
    <property type="match status" value="1"/>
</dbReference>
<dbReference type="SUPFAM" id="SSF46689">
    <property type="entry name" value="Homeodomain-like"/>
    <property type="match status" value="1"/>
</dbReference>
<evidence type="ECO:0000313" key="7">
    <source>
        <dbReference type="EMBL" id="RSX58725.1"/>
    </source>
</evidence>
<evidence type="ECO:0000256" key="3">
    <source>
        <dbReference type="ARBA" id="ARBA00023163"/>
    </source>
</evidence>
<dbReference type="GO" id="GO:0000976">
    <property type="term" value="F:transcription cis-regulatory region binding"/>
    <property type="evidence" value="ECO:0007669"/>
    <property type="project" value="TreeGrafter"/>
</dbReference>
<protein>
    <submittedName>
        <fullName evidence="7">Transcriptional regulator, TetR family</fullName>
    </submittedName>
</protein>
<dbReference type="PANTHER" id="PTHR30055">
    <property type="entry name" value="HTH-TYPE TRANSCRIPTIONAL REGULATOR RUTR"/>
    <property type="match status" value="1"/>
</dbReference>
<feature type="DNA-binding region" description="H-T-H motif" evidence="4">
    <location>
        <begin position="92"/>
        <end position="111"/>
    </location>
</feature>
<dbReference type="InterPro" id="IPR001647">
    <property type="entry name" value="HTH_TetR"/>
</dbReference>
<feature type="domain" description="HTH tetR-type" evidence="6">
    <location>
        <begin position="69"/>
        <end position="129"/>
    </location>
</feature>
<evidence type="ECO:0000259" key="6">
    <source>
        <dbReference type="PROSITE" id="PS50977"/>
    </source>
</evidence>